<keyword evidence="10" id="KW-1185">Reference proteome</keyword>
<dbReference type="InterPro" id="IPR036390">
    <property type="entry name" value="WH_DNA-bd_sf"/>
</dbReference>
<dbReference type="Pfam" id="PF20160">
    <property type="entry name" value="C-JID"/>
    <property type="match status" value="1"/>
</dbReference>
<evidence type="ECO:0000256" key="6">
    <source>
        <dbReference type="ARBA" id="ARBA00023027"/>
    </source>
</evidence>
<dbReference type="SUPFAM" id="SSF52058">
    <property type="entry name" value="L domain-like"/>
    <property type="match status" value="1"/>
</dbReference>
<protein>
    <recommendedName>
        <fullName evidence="1">ADP-ribosyl cyclase/cyclic ADP-ribose hydrolase</fullName>
        <ecNumber evidence="1">3.2.2.6</ecNumber>
    </recommendedName>
</protein>
<dbReference type="Gene3D" id="3.40.50.300">
    <property type="entry name" value="P-loop containing nucleotide triphosphate hydrolases"/>
    <property type="match status" value="1"/>
</dbReference>
<dbReference type="InterPro" id="IPR027417">
    <property type="entry name" value="P-loop_NTPase"/>
</dbReference>
<dbReference type="EC" id="3.2.2.6" evidence="1"/>
<dbReference type="InterPro" id="IPR045344">
    <property type="entry name" value="C-JID"/>
</dbReference>
<dbReference type="Pfam" id="PF01582">
    <property type="entry name" value="TIR"/>
    <property type="match status" value="1"/>
</dbReference>
<organism evidence="9 10">
    <name type="scientific">Lactuca sativa</name>
    <name type="common">Garden lettuce</name>
    <dbReference type="NCBI Taxonomy" id="4236"/>
    <lineage>
        <taxon>Eukaryota</taxon>
        <taxon>Viridiplantae</taxon>
        <taxon>Streptophyta</taxon>
        <taxon>Embryophyta</taxon>
        <taxon>Tracheophyta</taxon>
        <taxon>Spermatophyta</taxon>
        <taxon>Magnoliopsida</taxon>
        <taxon>eudicotyledons</taxon>
        <taxon>Gunneridae</taxon>
        <taxon>Pentapetalae</taxon>
        <taxon>asterids</taxon>
        <taxon>campanulids</taxon>
        <taxon>Asterales</taxon>
        <taxon>Asteraceae</taxon>
        <taxon>Cichorioideae</taxon>
        <taxon>Cichorieae</taxon>
        <taxon>Lactucinae</taxon>
        <taxon>Lactuca</taxon>
    </lineage>
</organism>
<dbReference type="SUPFAM" id="SSF52540">
    <property type="entry name" value="P-loop containing nucleoside triphosphate hydrolases"/>
    <property type="match status" value="1"/>
</dbReference>
<gene>
    <name evidence="9" type="ORF">LSAT_V11C900480820</name>
</gene>
<evidence type="ECO:0000256" key="1">
    <source>
        <dbReference type="ARBA" id="ARBA00011982"/>
    </source>
</evidence>
<keyword evidence="5" id="KW-0611">Plant defense</keyword>
<accession>A0A9R1WVF9</accession>
<dbReference type="PANTHER" id="PTHR11017">
    <property type="entry name" value="LEUCINE-RICH REPEAT-CONTAINING PROTEIN"/>
    <property type="match status" value="1"/>
</dbReference>
<dbReference type="InterPro" id="IPR044974">
    <property type="entry name" value="Disease_R_plants"/>
</dbReference>
<dbReference type="Proteomes" id="UP000235145">
    <property type="component" value="Unassembled WGS sequence"/>
</dbReference>
<evidence type="ECO:0000313" key="9">
    <source>
        <dbReference type="EMBL" id="KAJ0188004.1"/>
    </source>
</evidence>
<evidence type="ECO:0000256" key="3">
    <source>
        <dbReference type="ARBA" id="ARBA00022737"/>
    </source>
</evidence>
<evidence type="ECO:0000256" key="5">
    <source>
        <dbReference type="ARBA" id="ARBA00022821"/>
    </source>
</evidence>
<evidence type="ECO:0000256" key="2">
    <source>
        <dbReference type="ARBA" id="ARBA00022614"/>
    </source>
</evidence>
<comment type="catalytic activity">
    <reaction evidence="7">
        <text>NAD(+) + H2O = ADP-D-ribose + nicotinamide + H(+)</text>
        <dbReference type="Rhea" id="RHEA:16301"/>
        <dbReference type="ChEBI" id="CHEBI:15377"/>
        <dbReference type="ChEBI" id="CHEBI:15378"/>
        <dbReference type="ChEBI" id="CHEBI:17154"/>
        <dbReference type="ChEBI" id="CHEBI:57540"/>
        <dbReference type="ChEBI" id="CHEBI:57967"/>
        <dbReference type="EC" id="3.2.2.6"/>
    </reaction>
    <physiologicalReaction direction="left-to-right" evidence="7">
        <dbReference type="Rhea" id="RHEA:16302"/>
    </physiologicalReaction>
</comment>
<comment type="caution">
    <text evidence="9">The sequence shown here is derived from an EMBL/GenBank/DDBJ whole genome shotgun (WGS) entry which is preliminary data.</text>
</comment>
<evidence type="ECO:0000313" key="10">
    <source>
        <dbReference type="Proteomes" id="UP000235145"/>
    </source>
</evidence>
<keyword evidence="3" id="KW-0677">Repeat</keyword>
<dbReference type="Pfam" id="PF00931">
    <property type="entry name" value="NB-ARC"/>
    <property type="match status" value="1"/>
</dbReference>
<dbReference type="FunFam" id="3.40.50.10140:FF:000007">
    <property type="entry name" value="Disease resistance protein (TIR-NBS-LRR class)"/>
    <property type="match status" value="1"/>
</dbReference>
<evidence type="ECO:0000256" key="4">
    <source>
        <dbReference type="ARBA" id="ARBA00022801"/>
    </source>
</evidence>
<feature type="domain" description="TIR" evidence="8">
    <location>
        <begin position="18"/>
        <end position="193"/>
    </location>
</feature>
<keyword evidence="6" id="KW-0520">NAD</keyword>
<dbReference type="InterPro" id="IPR058546">
    <property type="entry name" value="RPS4B/Roq1-like_LRR"/>
</dbReference>
<dbReference type="InterPro" id="IPR058192">
    <property type="entry name" value="WHD_ROQ1-like"/>
</dbReference>
<dbReference type="PROSITE" id="PS50104">
    <property type="entry name" value="TIR"/>
    <property type="match status" value="1"/>
</dbReference>
<dbReference type="InterPro" id="IPR042197">
    <property type="entry name" value="Apaf_helical"/>
</dbReference>
<dbReference type="SUPFAM" id="SSF52200">
    <property type="entry name" value="Toll/Interleukin receptor TIR domain"/>
    <property type="match status" value="1"/>
</dbReference>
<sequence>MAILTELQEEEAAAASSRRYHVFLSFRGKDTRLGFTDYLYEALVNENISTFRDEEEAEIGEELKPELARAIKSSRASIIVFSKNYASSTWCLDELVMILEQRKASNHIVIPVFYDIEPTHVRKQEGTIGEALSEHRQRIAAEKDEEKKIQGARKLEMWTKGLTEVADLIGKDANGRREMVVIEELVKEISSRLELHSECTIPHLIGMDISIDTISSWLKGGSSENAEVLTISGMGGIGKTSLAKYIYRLHYHEFERSSFVEDIERRCAGQTRALLDLQKQLLGDLLGKRMIEEHDVDVLTYKIEKALLNKQMLLVLDGVDNFEQVDVLIGTNGFLHPRSKIIITTKDGSLTEKCALFRMRVPPKHQKHALHGLSDSESLSLLCWHAFGGYDPKEGYENEAIRASKYCGGHPLALKLLGSSLNNEDVDTWRDTFEMLKTREFHTHVHVQKVLQISFDSLPSDNCKELFKHIACFFVGSDKEMIEAILKECGIRTSYGITKLIDRCLLTIGPLNELRMHQLLQEMGRDLVHQESPEKPWKRSRVWNHEESLYLLKEDKGTTKIQGLVLDMKMLEKESLGGSGSTVADSELQINDPNTIFGIGSSTHSILKFSSCCKKTELKTDALRKMDKLSLLQLNHVKFKGSYKYFPKGLRGLCMHGSKLKYIPSSLPMENLVALDMSYSDLTQLWKKPKLLGSLKILNLSYCKQLVRAGGFSGLPALERLILKRCECLVHVCESIGGCDSLLLLDLSYCRKLKMLPSSMIKLKNVQMLSLDGCAARIGKQSHASSSSSSVGEFVPKHPSILLISLPSSLVTLSLKHSNLSNESFPADFTSMSMLKKLLLDGNPIDSLPDCVRNLTRLERLSVMDCSKLKSVLCPPNTVKRLSADWCVSLVKITFSQEITAPPFVRYRYSVSLTEVQGVFKIQAIEKIDDQILCSLGWTHLQHVKDHKVRIWDSAIWSRATKLPVQMCYEFGIFSTCFPGNVVPEWLGHKNNGSSISFTMPSSSTNKRIEGINICFVHTFSGRGMVSSLRTKVRNITKDLTWIYYGYIFVVREADEDLVWLSHWMFGKNELEDGDEVSVTIVEEEEDGGIMVKECAVSPVYNDRENEEDPLSYYKSWKHIIGGDLSAFQLTSGDYFLTHDRFFNHPLAFKDLFQHKTTQNLFGYIPQYKGHLKLKLVGFEHESTPFLWFKFQVITTRPL</sequence>
<dbReference type="Pfam" id="PF23282">
    <property type="entry name" value="WHD_ROQ1"/>
    <property type="match status" value="1"/>
</dbReference>
<dbReference type="InterPro" id="IPR035897">
    <property type="entry name" value="Toll_tir_struct_dom_sf"/>
</dbReference>
<dbReference type="InterPro" id="IPR002182">
    <property type="entry name" value="NB-ARC"/>
</dbReference>
<keyword evidence="2" id="KW-0433">Leucine-rich repeat</keyword>
<proteinExistence type="predicted"/>
<evidence type="ECO:0000259" key="8">
    <source>
        <dbReference type="PROSITE" id="PS50104"/>
    </source>
</evidence>
<evidence type="ECO:0000256" key="7">
    <source>
        <dbReference type="ARBA" id="ARBA00047304"/>
    </source>
</evidence>
<dbReference type="SMART" id="SM00255">
    <property type="entry name" value="TIR"/>
    <property type="match status" value="1"/>
</dbReference>
<reference evidence="9 10" key="1">
    <citation type="journal article" date="2017" name="Nat. Commun.">
        <title>Genome assembly with in vitro proximity ligation data and whole-genome triplication in lettuce.</title>
        <authorList>
            <person name="Reyes-Chin-Wo S."/>
            <person name="Wang Z."/>
            <person name="Yang X."/>
            <person name="Kozik A."/>
            <person name="Arikit S."/>
            <person name="Song C."/>
            <person name="Xia L."/>
            <person name="Froenicke L."/>
            <person name="Lavelle D.O."/>
            <person name="Truco M.J."/>
            <person name="Xia R."/>
            <person name="Zhu S."/>
            <person name="Xu C."/>
            <person name="Xu H."/>
            <person name="Xu X."/>
            <person name="Cox K."/>
            <person name="Korf I."/>
            <person name="Meyers B.C."/>
            <person name="Michelmore R.W."/>
        </authorList>
    </citation>
    <scope>NUCLEOTIDE SEQUENCE [LARGE SCALE GENOMIC DNA]</scope>
    <source>
        <strain evidence="10">cv. Salinas</strain>
        <tissue evidence="9">Seedlings</tissue>
    </source>
</reference>
<dbReference type="GO" id="GO:0043531">
    <property type="term" value="F:ADP binding"/>
    <property type="evidence" value="ECO:0007669"/>
    <property type="project" value="InterPro"/>
</dbReference>
<dbReference type="GO" id="GO:0061809">
    <property type="term" value="F:NAD+ nucleosidase activity, cyclic ADP-ribose generating"/>
    <property type="evidence" value="ECO:0007669"/>
    <property type="project" value="UniProtKB-EC"/>
</dbReference>
<dbReference type="Pfam" id="PF23286">
    <property type="entry name" value="LRR_13"/>
    <property type="match status" value="1"/>
</dbReference>
<dbReference type="EMBL" id="NBSK02000009">
    <property type="protein sequence ID" value="KAJ0188004.1"/>
    <property type="molecule type" value="Genomic_DNA"/>
</dbReference>
<dbReference type="Gene3D" id="1.10.8.430">
    <property type="entry name" value="Helical domain of apoptotic protease-activating factors"/>
    <property type="match status" value="1"/>
</dbReference>
<dbReference type="PANTHER" id="PTHR11017:SF585">
    <property type="entry name" value="TIR DOMAIN-CONTAINING PROTEIN"/>
    <property type="match status" value="1"/>
</dbReference>
<dbReference type="Gene3D" id="3.80.10.10">
    <property type="entry name" value="Ribonuclease Inhibitor"/>
    <property type="match status" value="2"/>
</dbReference>
<dbReference type="SUPFAM" id="SSF46785">
    <property type="entry name" value="Winged helix' DNA-binding domain"/>
    <property type="match status" value="1"/>
</dbReference>
<dbReference type="InterPro" id="IPR032675">
    <property type="entry name" value="LRR_dom_sf"/>
</dbReference>
<dbReference type="GO" id="GO:0006952">
    <property type="term" value="P:defense response"/>
    <property type="evidence" value="ECO:0007669"/>
    <property type="project" value="UniProtKB-KW"/>
</dbReference>
<dbReference type="InterPro" id="IPR000157">
    <property type="entry name" value="TIR_dom"/>
</dbReference>
<dbReference type="GO" id="GO:0007165">
    <property type="term" value="P:signal transduction"/>
    <property type="evidence" value="ECO:0007669"/>
    <property type="project" value="InterPro"/>
</dbReference>
<keyword evidence="4" id="KW-0378">Hydrolase</keyword>
<dbReference type="AlphaFoldDB" id="A0A9R1WVF9"/>
<dbReference type="PRINTS" id="PR00364">
    <property type="entry name" value="DISEASERSIST"/>
</dbReference>
<name>A0A9R1WVF9_LACSA</name>
<dbReference type="Gene3D" id="3.40.50.10140">
    <property type="entry name" value="Toll/interleukin-1 receptor homology (TIR) domain"/>
    <property type="match status" value="1"/>
</dbReference>